<protein>
    <submittedName>
        <fullName evidence="1">Uncharacterized protein</fullName>
    </submittedName>
</protein>
<accession>A0ABY5KL09</accession>
<evidence type="ECO:0000313" key="1">
    <source>
        <dbReference type="EMBL" id="UUI70994.1"/>
    </source>
</evidence>
<dbReference type="RefSeq" id="WP_227576329.1">
    <property type="nucleotide sequence ID" value="NZ_CP101987.1"/>
</dbReference>
<reference evidence="1 2" key="1">
    <citation type="submission" date="2022-07" db="EMBL/GenBank/DDBJ databases">
        <title>Novel species in genus cellulomonas.</title>
        <authorList>
            <person name="Ye L."/>
        </authorList>
    </citation>
    <scope>NUCLEOTIDE SEQUENCE [LARGE SCALE GENOMIC DNA]</scope>
    <source>
        <strain evidence="2">zg-B89</strain>
    </source>
</reference>
<organism evidence="1 2">
    <name type="scientific">Cellulomonas xiejunii</name>
    <dbReference type="NCBI Taxonomy" id="2968083"/>
    <lineage>
        <taxon>Bacteria</taxon>
        <taxon>Bacillati</taxon>
        <taxon>Actinomycetota</taxon>
        <taxon>Actinomycetes</taxon>
        <taxon>Micrococcales</taxon>
        <taxon>Cellulomonadaceae</taxon>
        <taxon>Cellulomonas</taxon>
    </lineage>
</organism>
<sequence length="67" mass="6961">MSTITALTASDIQRDGERALALALGLVRRTPPPVRVPSLAQRIVPGCSPLEASGWTESAEAGPGAHR</sequence>
<dbReference type="EMBL" id="CP101987">
    <property type="protein sequence ID" value="UUI70994.1"/>
    <property type="molecule type" value="Genomic_DNA"/>
</dbReference>
<gene>
    <name evidence="1" type="ORF">NP048_14510</name>
</gene>
<dbReference type="Proteomes" id="UP001316384">
    <property type="component" value="Chromosome"/>
</dbReference>
<proteinExistence type="predicted"/>
<name>A0ABY5KL09_9CELL</name>
<keyword evidence="2" id="KW-1185">Reference proteome</keyword>
<evidence type="ECO:0000313" key="2">
    <source>
        <dbReference type="Proteomes" id="UP001316384"/>
    </source>
</evidence>